<comment type="caution">
    <text evidence="10">The sequence shown here is derived from an EMBL/GenBank/DDBJ whole genome shotgun (WGS) entry which is preliminary data.</text>
</comment>
<evidence type="ECO:0000256" key="4">
    <source>
        <dbReference type="ARBA" id="ARBA00022777"/>
    </source>
</evidence>
<comment type="catalytic activity">
    <reaction evidence="1 7">
        <text>ATP + protein L-histidine = ADP + protein N-phospho-L-histidine.</text>
        <dbReference type="EC" id="2.7.13.3"/>
    </reaction>
</comment>
<keyword evidence="2 7" id="KW-0808">Transferase</keyword>
<dbReference type="RefSeq" id="WP_118874957.1">
    <property type="nucleotide sequence ID" value="NZ_QWEI01000001.1"/>
</dbReference>
<dbReference type="AlphaFoldDB" id="A0A396SLM8"/>
<evidence type="ECO:0000259" key="9">
    <source>
        <dbReference type="PROSITE" id="PS50109"/>
    </source>
</evidence>
<dbReference type="Gene3D" id="1.20.5.1930">
    <property type="match status" value="1"/>
</dbReference>
<sequence>MFSNEKIDLGSLDVIFNRMIETITSSKSDIFIISEQSRNSYEEMKTELELIKQSIKLIIDENDDLEKRTKLAKQRLVEVSKYFNKYSEEQVREAYENANDLQIKLSLTRSEEKRLREKRDDLERRLKALFDTIERAEHIVNQVNVVLNYLTTDLKNVPIALENAKIKQDFGIKIIAAQEKERKRLSREIHDGPAQMMANVLMRSNLIERTYKEKGIDAAIQEIAELKTTVRNALSEVRRIIYDLRPMALDDLGIVPTLKKYLSTVMEYNPGVHIHFQPVCDGMRLPTDFEVSIFRIVQECVTNAIKHGKAPDIWVKMEWLEKNVSVLVKDNGSGFDKISVREQSFGIIGMKERIDLLKGTLKIQSSPGSGTSIYFNVPLPEKIEKIKTHN</sequence>
<evidence type="ECO:0000256" key="7">
    <source>
        <dbReference type="PIRNR" id="PIRNR003169"/>
    </source>
</evidence>
<gene>
    <name evidence="10" type="ORF">D1B33_03620</name>
</gene>
<reference evidence="10 11" key="1">
    <citation type="submission" date="2018-08" db="EMBL/GenBank/DDBJ databases">
        <title>Lysinibacillus sp. YLB-03 draft genome sequence.</title>
        <authorList>
            <person name="Yu L."/>
        </authorList>
    </citation>
    <scope>NUCLEOTIDE SEQUENCE [LARGE SCALE GENOMIC DNA]</scope>
    <source>
        <strain evidence="10 11">YLB-03</strain>
    </source>
</reference>
<keyword evidence="3 7" id="KW-0547">Nucleotide-binding</keyword>
<dbReference type="Pfam" id="PF05384">
    <property type="entry name" value="DegS"/>
    <property type="match status" value="1"/>
</dbReference>
<organism evidence="10 11">
    <name type="scientific">Ureibacillus yapensis</name>
    <dbReference type="NCBI Taxonomy" id="2304605"/>
    <lineage>
        <taxon>Bacteria</taxon>
        <taxon>Bacillati</taxon>
        <taxon>Bacillota</taxon>
        <taxon>Bacilli</taxon>
        <taxon>Bacillales</taxon>
        <taxon>Caryophanaceae</taxon>
        <taxon>Ureibacillus</taxon>
    </lineage>
</organism>
<dbReference type="GO" id="GO:0000155">
    <property type="term" value="F:phosphorelay sensor kinase activity"/>
    <property type="evidence" value="ECO:0007669"/>
    <property type="project" value="UniProtKB-UniRule"/>
</dbReference>
<dbReference type="OrthoDB" id="9781904at2"/>
<dbReference type="InterPro" id="IPR036890">
    <property type="entry name" value="HATPase_C_sf"/>
</dbReference>
<dbReference type="PANTHER" id="PTHR24421">
    <property type="entry name" value="NITRATE/NITRITE SENSOR PROTEIN NARX-RELATED"/>
    <property type="match status" value="1"/>
</dbReference>
<dbReference type="Proteomes" id="UP000265692">
    <property type="component" value="Unassembled WGS sequence"/>
</dbReference>
<feature type="coiled-coil region" evidence="8">
    <location>
        <begin position="41"/>
        <end position="139"/>
    </location>
</feature>
<dbReference type="GO" id="GO:0016020">
    <property type="term" value="C:membrane"/>
    <property type="evidence" value="ECO:0007669"/>
    <property type="project" value="InterPro"/>
</dbReference>
<evidence type="ECO:0000256" key="3">
    <source>
        <dbReference type="ARBA" id="ARBA00022741"/>
    </source>
</evidence>
<dbReference type="GO" id="GO:0004721">
    <property type="term" value="F:phosphoprotein phosphatase activity"/>
    <property type="evidence" value="ECO:0007669"/>
    <property type="project" value="UniProtKB-UniRule"/>
</dbReference>
<keyword evidence="8" id="KW-0175">Coiled coil</keyword>
<dbReference type="GO" id="GO:0005737">
    <property type="term" value="C:cytoplasm"/>
    <property type="evidence" value="ECO:0007669"/>
    <property type="project" value="UniProtKB-SubCell"/>
</dbReference>
<dbReference type="EC" id="3.1.3.-" evidence="7"/>
<evidence type="ECO:0000313" key="10">
    <source>
        <dbReference type="EMBL" id="RHW39947.1"/>
    </source>
</evidence>
<evidence type="ECO:0000256" key="5">
    <source>
        <dbReference type="ARBA" id="ARBA00022840"/>
    </source>
</evidence>
<dbReference type="Gene3D" id="3.30.565.10">
    <property type="entry name" value="Histidine kinase-like ATPase, C-terminal domain"/>
    <property type="match status" value="1"/>
</dbReference>
<dbReference type="InterPro" id="IPR016381">
    <property type="entry name" value="Sig_transdc_His_kinase_DegS"/>
</dbReference>
<dbReference type="InterPro" id="IPR005467">
    <property type="entry name" value="His_kinase_dom"/>
</dbReference>
<keyword evidence="7" id="KW-0378">Hydrolase</keyword>
<dbReference type="PROSITE" id="PS50109">
    <property type="entry name" value="HIS_KIN"/>
    <property type="match status" value="1"/>
</dbReference>
<dbReference type="EC" id="2.7.13.3" evidence="7"/>
<dbReference type="Pfam" id="PF02518">
    <property type="entry name" value="HATPase_c"/>
    <property type="match status" value="1"/>
</dbReference>
<dbReference type="InterPro" id="IPR050482">
    <property type="entry name" value="Sensor_HK_TwoCompSys"/>
</dbReference>
<accession>A0A396SLM8</accession>
<dbReference type="CDD" id="cd16917">
    <property type="entry name" value="HATPase_UhpB-NarQ-NarX-like"/>
    <property type="match status" value="1"/>
</dbReference>
<dbReference type="InterPro" id="IPR008595">
    <property type="entry name" value="DegS"/>
</dbReference>
<dbReference type="InterPro" id="IPR003594">
    <property type="entry name" value="HATPase_dom"/>
</dbReference>
<keyword evidence="11" id="KW-1185">Reference proteome</keyword>
<evidence type="ECO:0000256" key="1">
    <source>
        <dbReference type="ARBA" id="ARBA00000085"/>
    </source>
</evidence>
<keyword evidence="6 7" id="KW-0902">Two-component regulatory system</keyword>
<proteinExistence type="predicted"/>
<dbReference type="Pfam" id="PF07730">
    <property type="entry name" value="HisKA_3"/>
    <property type="match status" value="1"/>
</dbReference>
<dbReference type="SMART" id="SM00387">
    <property type="entry name" value="HATPase_c"/>
    <property type="match status" value="1"/>
</dbReference>
<dbReference type="InterPro" id="IPR011712">
    <property type="entry name" value="Sig_transdc_His_kin_sub3_dim/P"/>
</dbReference>
<dbReference type="PIRSF" id="PIRSF003169">
    <property type="entry name" value="STHK_DegS"/>
    <property type="match status" value="1"/>
</dbReference>
<evidence type="ECO:0000256" key="8">
    <source>
        <dbReference type="SAM" id="Coils"/>
    </source>
</evidence>
<dbReference type="GO" id="GO:0005524">
    <property type="term" value="F:ATP binding"/>
    <property type="evidence" value="ECO:0007669"/>
    <property type="project" value="UniProtKB-UniRule"/>
</dbReference>
<evidence type="ECO:0000256" key="2">
    <source>
        <dbReference type="ARBA" id="ARBA00022679"/>
    </source>
</evidence>
<evidence type="ECO:0000256" key="6">
    <source>
        <dbReference type="ARBA" id="ARBA00023012"/>
    </source>
</evidence>
<keyword evidence="7" id="KW-0963">Cytoplasm</keyword>
<keyword evidence="5 7" id="KW-0067">ATP-binding</keyword>
<dbReference type="EMBL" id="QWEI01000001">
    <property type="protein sequence ID" value="RHW39947.1"/>
    <property type="molecule type" value="Genomic_DNA"/>
</dbReference>
<dbReference type="GO" id="GO:0046983">
    <property type="term" value="F:protein dimerization activity"/>
    <property type="evidence" value="ECO:0007669"/>
    <property type="project" value="InterPro"/>
</dbReference>
<keyword evidence="4 7" id="KW-0418">Kinase</keyword>
<comment type="function">
    <text evidence="7">Member of the two-component regulatory system DegS/DegU, which plays an important role in the transition growth phase.</text>
</comment>
<feature type="domain" description="Histidine kinase" evidence="9">
    <location>
        <begin position="184"/>
        <end position="381"/>
    </location>
</feature>
<evidence type="ECO:0000313" key="11">
    <source>
        <dbReference type="Proteomes" id="UP000265692"/>
    </source>
</evidence>
<keyword evidence="7" id="KW-0904">Protein phosphatase</keyword>
<dbReference type="PANTHER" id="PTHR24421:SF55">
    <property type="entry name" value="SENSOR HISTIDINE KINASE YDFH"/>
    <property type="match status" value="1"/>
</dbReference>
<protein>
    <recommendedName>
        <fullName evidence="7">Signal transduction histidine-protein kinase/phosphatase DegS</fullName>
        <ecNumber evidence="7">2.7.13.3</ecNumber>
        <ecNumber evidence="7">3.1.3.-</ecNumber>
    </recommendedName>
</protein>
<comment type="subcellular location">
    <subcellularLocation>
        <location evidence="7">Cytoplasm</location>
    </subcellularLocation>
</comment>
<name>A0A396SLM8_9BACL</name>
<dbReference type="SUPFAM" id="SSF55874">
    <property type="entry name" value="ATPase domain of HSP90 chaperone/DNA topoisomerase II/histidine kinase"/>
    <property type="match status" value="1"/>
</dbReference>